<proteinExistence type="predicted"/>
<keyword evidence="3" id="KW-1185">Reference proteome</keyword>
<feature type="region of interest" description="Disordered" evidence="1">
    <location>
        <begin position="182"/>
        <end position="203"/>
    </location>
</feature>
<dbReference type="VEuPathDB" id="FungiDB:PHYBLDRAFT_163685"/>
<reference evidence="3" key="1">
    <citation type="submission" date="2015-06" db="EMBL/GenBank/DDBJ databases">
        <title>Expansion of signal transduction pathways in fungi by whole-genome duplication.</title>
        <authorList>
            <consortium name="DOE Joint Genome Institute"/>
            <person name="Corrochano L.M."/>
            <person name="Kuo A."/>
            <person name="Marcet-Houben M."/>
            <person name="Polaino S."/>
            <person name="Salamov A."/>
            <person name="Villalobos J.M."/>
            <person name="Alvarez M.I."/>
            <person name="Avalos J."/>
            <person name="Benito E.P."/>
            <person name="Benoit I."/>
            <person name="Burger G."/>
            <person name="Camino L.P."/>
            <person name="Canovas D."/>
            <person name="Cerda-Olmedo E."/>
            <person name="Cheng J.-F."/>
            <person name="Dominguez A."/>
            <person name="Elias M."/>
            <person name="Eslava A.P."/>
            <person name="Glaser F."/>
            <person name="Grimwood J."/>
            <person name="Gutierrez G."/>
            <person name="Heitman J."/>
            <person name="Henrissat B."/>
            <person name="Iturriaga E.A."/>
            <person name="Lang B.F."/>
            <person name="Lavin J.L."/>
            <person name="Lee S."/>
            <person name="Li W."/>
            <person name="Lindquist E."/>
            <person name="Lopez-Garcia S."/>
            <person name="Luque E.M."/>
            <person name="Marcos A.T."/>
            <person name="Martin J."/>
            <person name="McCluskey K."/>
            <person name="Medina H.R."/>
            <person name="Miralles-Duran A."/>
            <person name="Miyazaki A."/>
            <person name="Munoz-Torres E."/>
            <person name="Oguiza J.A."/>
            <person name="Ohm R."/>
            <person name="Olmedo M."/>
            <person name="Orejas M."/>
            <person name="Ortiz-Castellanos L."/>
            <person name="Pisabarro A.G."/>
            <person name="Rodriguez-Romero J."/>
            <person name="Ruiz-Herrera J."/>
            <person name="Ruiz-Vazquez R."/>
            <person name="Sanz C."/>
            <person name="Schackwitz W."/>
            <person name="Schmutz J."/>
            <person name="Shahriari M."/>
            <person name="Shelest E."/>
            <person name="Silva-Franco F."/>
            <person name="Soanes D."/>
            <person name="Syed K."/>
            <person name="Tagua V.G."/>
            <person name="Talbot N.J."/>
            <person name="Thon M."/>
            <person name="De vries R.P."/>
            <person name="Wiebenga A."/>
            <person name="Yadav J.S."/>
            <person name="Braun E.L."/>
            <person name="Baker S."/>
            <person name="Garre V."/>
            <person name="Horwitz B."/>
            <person name="Torres-Martinez S."/>
            <person name="Idnurm A."/>
            <person name="Herrera-Estrella A."/>
            <person name="Gabaldon T."/>
            <person name="Grigoriev I.V."/>
        </authorList>
    </citation>
    <scope>NUCLEOTIDE SEQUENCE [LARGE SCALE GENOMIC DNA]</scope>
    <source>
        <strain evidence="3">NRRL 1555(-)</strain>
    </source>
</reference>
<gene>
    <name evidence="2" type="ORF">PHYBLDRAFT_163685</name>
</gene>
<organism evidence="2 3">
    <name type="scientific">Phycomyces blakesleeanus (strain ATCC 8743b / DSM 1359 / FGSC 10004 / NBRC 33097 / NRRL 1555)</name>
    <dbReference type="NCBI Taxonomy" id="763407"/>
    <lineage>
        <taxon>Eukaryota</taxon>
        <taxon>Fungi</taxon>
        <taxon>Fungi incertae sedis</taxon>
        <taxon>Mucoromycota</taxon>
        <taxon>Mucoromycotina</taxon>
        <taxon>Mucoromycetes</taxon>
        <taxon>Mucorales</taxon>
        <taxon>Phycomycetaceae</taxon>
        <taxon>Phycomyces</taxon>
    </lineage>
</organism>
<dbReference type="Proteomes" id="UP000077315">
    <property type="component" value="Unassembled WGS sequence"/>
</dbReference>
<accession>A0A162UXD5</accession>
<dbReference type="GeneID" id="28995761"/>
<evidence type="ECO:0000313" key="3">
    <source>
        <dbReference type="Proteomes" id="UP000077315"/>
    </source>
</evidence>
<dbReference type="RefSeq" id="XP_018296623.1">
    <property type="nucleotide sequence ID" value="XM_018434855.1"/>
</dbReference>
<sequence length="203" mass="23010">MTSYPYFEDFRHKRVHTPTDWESADHKQKRCVTDSVINDMAAMSLDSTTAGKFSLSYPSLFNTGIDEETKSIISQISIQPVPGGIVQQVNNVVSIPDMDEYLSQQDLSDDENDINIDLDNKALVEANVNGSLLLMEMRPGEKKLRIPEFVLNPPTELGEGQSSLPYKYYLETLEKPVFHSIQEKPSSDQEIREEPTNSYMDID</sequence>
<dbReference type="InParanoid" id="A0A162UXD5"/>
<dbReference type="EMBL" id="KV440973">
    <property type="protein sequence ID" value="OAD78583.1"/>
    <property type="molecule type" value="Genomic_DNA"/>
</dbReference>
<dbReference type="OrthoDB" id="59470at2759"/>
<protein>
    <submittedName>
        <fullName evidence="2">Uncharacterized protein</fullName>
    </submittedName>
</protein>
<dbReference type="AlphaFoldDB" id="A0A162UXD5"/>
<feature type="compositionally biased region" description="Basic and acidic residues" evidence="1">
    <location>
        <begin position="182"/>
        <end position="195"/>
    </location>
</feature>
<evidence type="ECO:0000313" key="2">
    <source>
        <dbReference type="EMBL" id="OAD78583.1"/>
    </source>
</evidence>
<evidence type="ECO:0000256" key="1">
    <source>
        <dbReference type="SAM" id="MobiDB-lite"/>
    </source>
</evidence>
<name>A0A162UXD5_PHYB8</name>